<feature type="region of interest" description="Disordered" evidence="1">
    <location>
        <begin position="211"/>
        <end position="249"/>
    </location>
</feature>
<dbReference type="RefSeq" id="XP_066068527.1">
    <property type="nucleotide sequence ID" value="XM_066212430.1"/>
</dbReference>
<dbReference type="KEGG" id="cdep:91087233"/>
<evidence type="ECO:0000313" key="2">
    <source>
        <dbReference type="EMBL" id="WVN87827.1"/>
    </source>
</evidence>
<feature type="region of interest" description="Disordered" evidence="1">
    <location>
        <begin position="165"/>
        <end position="195"/>
    </location>
</feature>
<organism evidence="2 3">
    <name type="scientific">Cryptococcus depauperatus CBS 7841</name>
    <dbReference type="NCBI Taxonomy" id="1295531"/>
    <lineage>
        <taxon>Eukaryota</taxon>
        <taxon>Fungi</taxon>
        <taxon>Dikarya</taxon>
        <taxon>Basidiomycota</taxon>
        <taxon>Agaricomycotina</taxon>
        <taxon>Tremellomycetes</taxon>
        <taxon>Tremellales</taxon>
        <taxon>Cryptococcaceae</taxon>
        <taxon>Cryptococcus</taxon>
    </lineage>
</organism>
<evidence type="ECO:0000313" key="3">
    <source>
        <dbReference type="Proteomes" id="UP000094043"/>
    </source>
</evidence>
<keyword evidence="3" id="KW-1185">Reference proteome</keyword>
<dbReference type="AlphaFoldDB" id="A0AAJ8M1P1"/>
<protein>
    <submittedName>
        <fullName evidence="2">Uncharacterized protein</fullName>
    </submittedName>
</protein>
<feature type="compositionally biased region" description="Polar residues" evidence="1">
    <location>
        <begin position="229"/>
        <end position="238"/>
    </location>
</feature>
<feature type="compositionally biased region" description="Polar residues" evidence="1">
    <location>
        <begin position="172"/>
        <end position="187"/>
    </location>
</feature>
<dbReference type="Proteomes" id="UP000094043">
    <property type="component" value="Chromosome 3"/>
</dbReference>
<gene>
    <name evidence="2" type="ORF">L203_103022</name>
</gene>
<evidence type="ECO:0000256" key="1">
    <source>
        <dbReference type="SAM" id="MobiDB-lite"/>
    </source>
</evidence>
<reference evidence="2" key="1">
    <citation type="submission" date="2016-06" db="EMBL/GenBank/DDBJ databases">
        <authorList>
            <person name="Cuomo C."/>
            <person name="Litvintseva A."/>
            <person name="Heitman J."/>
            <person name="Chen Y."/>
            <person name="Sun S."/>
            <person name="Springer D."/>
            <person name="Dromer F."/>
            <person name="Young S."/>
            <person name="Zeng Q."/>
            <person name="Chapman S."/>
            <person name="Gujja S."/>
            <person name="Saif S."/>
            <person name="Birren B."/>
        </authorList>
    </citation>
    <scope>NUCLEOTIDE SEQUENCE</scope>
    <source>
        <strain evidence="2">CBS 7841</strain>
    </source>
</reference>
<reference evidence="2" key="3">
    <citation type="submission" date="2024-01" db="EMBL/GenBank/DDBJ databases">
        <authorList>
            <person name="Coelho M.A."/>
            <person name="David-Palma M."/>
            <person name="Shea T."/>
            <person name="Sun S."/>
            <person name="Cuomo C.A."/>
            <person name="Heitman J."/>
        </authorList>
    </citation>
    <scope>NUCLEOTIDE SEQUENCE</scope>
    <source>
        <strain evidence="2">CBS 7841</strain>
    </source>
</reference>
<dbReference type="EMBL" id="CP143786">
    <property type="protein sequence ID" value="WVN87827.1"/>
    <property type="molecule type" value="Genomic_DNA"/>
</dbReference>
<dbReference type="GeneID" id="91087233"/>
<reference evidence="2" key="2">
    <citation type="journal article" date="2022" name="Elife">
        <title>Obligate sexual reproduction of a homothallic fungus closely related to the Cryptococcus pathogenic species complex.</title>
        <authorList>
            <person name="Passer A.R."/>
            <person name="Clancey S.A."/>
            <person name="Shea T."/>
            <person name="David-Palma M."/>
            <person name="Averette A.F."/>
            <person name="Boekhout T."/>
            <person name="Porcel B.M."/>
            <person name="Nowrousian M."/>
            <person name="Cuomo C.A."/>
            <person name="Sun S."/>
            <person name="Heitman J."/>
            <person name="Coelho M.A."/>
        </authorList>
    </citation>
    <scope>NUCLEOTIDE SEQUENCE</scope>
    <source>
        <strain evidence="2">CBS 7841</strain>
    </source>
</reference>
<accession>A0AAJ8M1P1</accession>
<sequence length="642" mass="69469">MATVANEVCAMERNVEGKDMPGIGIVFPASPPSAFKGGERLASHLLKRGGDRIRRDSPLDDGMLTMKCGGNGSDRARNVTPSGLAPLLYNNAFSNTVLLIGTLEKDAAIDSLLSPSHLLSASSDRVIYPILETFQPVSKGDGPQVLSDLLKQAVRIAGRYRLRKRPVRSESRQSLPRSTSLESTPTSLGGRRNSMFGLNIMSGSKKSLSAITRQSSLRSRSESRPNIAKNMSSKSLQALSELSSRKPRSRLSLDRDSALSLATRKPDSALRVANDSHLFDAVINFVPSLASSSDSRLKQQQGIKDMLNQASVTTTGVIPLIGRTLGKTRDTERAALPVTFLHVVPQTWPSFLLALESFILSLLPNYQTCGNQELFGCIVTTPVWQCPLVSTSTTLVPVNSYSGAEVLLLGGVRCPSYAGRNSGLRPRASLYSWEACVTISGMIAESRRPSHSPKLCLTTLPKSNGVEAEDCNVQHCTPSNAETFSSRLHVLPNAEISNFETSGVTSRSLSSVVNTSLSPNKPQTQRNSKLSLLATAATNSVKTPSTADFDPRSHASDPAIQITFADTSATSNNNVNRGSGMVMPPEEKIERKAKKTSLMDNTKDLQICITMDIDFYIRSRHICFISKFTRVISAYSCLTICA</sequence>
<name>A0AAJ8M1P1_9TREE</name>
<proteinExistence type="predicted"/>